<dbReference type="PROSITE" id="PS50004">
    <property type="entry name" value="C2"/>
    <property type="match status" value="1"/>
</dbReference>
<dbReference type="OMA" id="TMPYATP"/>
<dbReference type="eggNOG" id="KOG1030">
    <property type="taxonomic scope" value="Eukaryota"/>
</dbReference>
<dbReference type="PANTHER" id="PTHR47052">
    <property type="entry name" value="CONSERVED SERINE PROLINE-RICH PROTEIN (AFU_ORTHOLOGUE AFUA_2G01790)"/>
    <property type="match status" value="1"/>
</dbReference>
<feature type="domain" description="C2" evidence="2">
    <location>
        <begin position="38"/>
        <end position="164"/>
    </location>
</feature>
<dbReference type="SUPFAM" id="SSF49562">
    <property type="entry name" value="C2 domain (Calcium/lipid-binding domain, CaLB)"/>
    <property type="match status" value="1"/>
</dbReference>
<evidence type="ECO:0000259" key="2">
    <source>
        <dbReference type="PROSITE" id="PS50004"/>
    </source>
</evidence>
<dbReference type="InterPro" id="IPR035892">
    <property type="entry name" value="C2_domain_sf"/>
</dbReference>
<dbReference type="Proteomes" id="UP000032304">
    <property type="component" value="Chromosome 9"/>
</dbReference>
<reference evidence="3 4" key="1">
    <citation type="journal article" date="2012" name="Nature">
        <title>Repeated polyploidization of Gossypium genomes and the evolution of spinnable cotton fibres.</title>
        <authorList>
            <person name="Paterson A.H."/>
            <person name="Wendel J.F."/>
            <person name="Gundlach H."/>
            <person name="Guo H."/>
            <person name="Jenkins J."/>
            <person name="Jin D."/>
            <person name="Llewellyn D."/>
            <person name="Showmaker K.C."/>
            <person name="Shu S."/>
            <person name="Udall J."/>
            <person name="Yoo M.J."/>
            <person name="Byers R."/>
            <person name="Chen W."/>
            <person name="Doron-Faigenboim A."/>
            <person name="Duke M.V."/>
            <person name="Gong L."/>
            <person name="Grimwood J."/>
            <person name="Grover C."/>
            <person name="Grupp K."/>
            <person name="Hu G."/>
            <person name="Lee T.H."/>
            <person name="Li J."/>
            <person name="Lin L."/>
            <person name="Liu T."/>
            <person name="Marler B.S."/>
            <person name="Page J.T."/>
            <person name="Roberts A.W."/>
            <person name="Romanel E."/>
            <person name="Sanders W.S."/>
            <person name="Szadkowski E."/>
            <person name="Tan X."/>
            <person name="Tang H."/>
            <person name="Xu C."/>
            <person name="Wang J."/>
            <person name="Wang Z."/>
            <person name="Zhang D."/>
            <person name="Zhang L."/>
            <person name="Ashrafi H."/>
            <person name="Bedon F."/>
            <person name="Bowers J.E."/>
            <person name="Brubaker C.L."/>
            <person name="Chee P.W."/>
            <person name="Das S."/>
            <person name="Gingle A.R."/>
            <person name="Haigler C.H."/>
            <person name="Harker D."/>
            <person name="Hoffmann L.V."/>
            <person name="Hovav R."/>
            <person name="Jones D.C."/>
            <person name="Lemke C."/>
            <person name="Mansoor S."/>
            <person name="ur Rahman M."/>
            <person name="Rainville L.N."/>
            <person name="Rambani A."/>
            <person name="Reddy U.K."/>
            <person name="Rong J.K."/>
            <person name="Saranga Y."/>
            <person name="Scheffler B.E."/>
            <person name="Scheffler J.A."/>
            <person name="Stelly D.M."/>
            <person name="Triplett B.A."/>
            <person name="Van Deynze A."/>
            <person name="Vaslin M.F."/>
            <person name="Waghmare V.N."/>
            <person name="Walford S.A."/>
            <person name="Wright R.J."/>
            <person name="Zaki E.A."/>
            <person name="Zhang T."/>
            <person name="Dennis E.S."/>
            <person name="Mayer K.F."/>
            <person name="Peterson D.G."/>
            <person name="Rokhsar D.S."/>
            <person name="Wang X."/>
            <person name="Schmutz J."/>
        </authorList>
    </citation>
    <scope>NUCLEOTIDE SEQUENCE [LARGE SCALE GENOMIC DNA]</scope>
</reference>
<dbReference type="EMBL" id="CM001748">
    <property type="protein sequence ID" value="KJB58567.1"/>
    <property type="molecule type" value="Genomic_DNA"/>
</dbReference>
<dbReference type="CDD" id="cd00030">
    <property type="entry name" value="C2"/>
    <property type="match status" value="1"/>
</dbReference>
<name>A0A0D2QKP5_GOSRA</name>
<gene>
    <name evidence="3" type="ORF">B456_009G215200</name>
</gene>
<feature type="compositionally biased region" description="Pro residues" evidence="1">
    <location>
        <begin position="256"/>
        <end position="291"/>
    </location>
</feature>
<proteinExistence type="predicted"/>
<dbReference type="InterPro" id="IPR000008">
    <property type="entry name" value="C2_dom"/>
</dbReference>
<protein>
    <recommendedName>
        <fullName evidence="2">C2 domain-containing protein</fullName>
    </recommendedName>
</protein>
<dbReference type="Pfam" id="PF00168">
    <property type="entry name" value="C2"/>
    <property type="match status" value="1"/>
</dbReference>
<keyword evidence="4" id="KW-1185">Reference proteome</keyword>
<dbReference type="AlphaFoldDB" id="A0A0D2QKP5"/>
<sequence>MTKTVSSTLSQRRLFPPTPINIYTSSRKSYILYFHTKTQGSVQFSSGYSSFILAFMSISGIHGLPLEVTVVGCYNLEDKEWVSRQDPYVCLEYGSARYRTKTCTDGGKNPTFQEKFIFTLIEGLRELNVAVWNSNTLVADDLIGTGRIQLHKVLSQGFEDCNWPLQSKTGRHSGEVRLIMHYPNAQQPQKFKTKGAPSFPEYAPSAPFTQVLPYSHPPAALYPSTMPYATPPLSYNSYPPPSTATYPPSPYAGYPPQAPPASYPPQVYPPPPQPSTYYPPAPTASYPPPPY</sequence>
<dbReference type="InterPro" id="IPR052981">
    <property type="entry name" value="Ingression_C2_domain"/>
</dbReference>
<dbReference type="Gramene" id="KJB58567">
    <property type="protein sequence ID" value="KJB58567"/>
    <property type="gene ID" value="B456_009G215200"/>
</dbReference>
<feature type="region of interest" description="Disordered" evidence="1">
    <location>
        <begin position="246"/>
        <end position="291"/>
    </location>
</feature>
<evidence type="ECO:0000256" key="1">
    <source>
        <dbReference type="SAM" id="MobiDB-lite"/>
    </source>
</evidence>
<dbReference type="PANTHER" id="PTHR47052:SF5">
    <property type="entry name" value="EXTENSIN-LIKE"/>
    <property type="match status" value="1"/>
</dbReference>
<dbReference type="SMART" id="SM00239">
    <property type="entry name" value="C2"/>
    <property type="match status" value="1"/>
</dbReference>
<evidence type="ECO:0000313" key="3">
    <source>
        <dbReference type="EMBL" id="KJB58567.1"/>
    </source>
</evidence>
<organism evidence="3 4">
    <name type="scientific">Gossypium raimondii</name>
    <name type="common">Peruvian cotton</name>
    <name type="synonym">Gossypium klotzschianum subsp. raimondii</name>
    <dbReference type="NCBI Taxonomy" id="29730"/>
    <lineage>
        <taxon>Eukaryota</taxon>
        <taxon>Viridiplantae</taxon>
        <taxon>Streptophyta</taxon>
        <taxon>Embryophyta</taxon>
        <taxon>Tracheophyta</taxon>
        <taxon>Spermatophyta</taxon>
        <taxon>Magnoliopsida</taxon>
        <taxon>eudicotyledons</taxon>
        <taxon>Gunneridae</taxon>
        <taxon>Pentapetalae</taxon>
        <taxon>rosids</taxon>
        <taxon>malvids</taxon>
        <taxon>Malvales</taxon>
        <taxon>Malvaceae</taxon>
        <taxon>Malvoideae</taxon>
        <taxon>Gossypium</taxon>
    </lineage>
</organism>
<evidence type="ECO:0000313" key="4">
    <source>
        <dbReference type="Proteomes" id="UP000032304"/>
    </source>
</evidence>
<accession>A0A0D2QKP5</accession>
<dbReference type="Gene3D" id="2.60.40.150">
    <property type="entry name" value="C2 domain"/>
    <property type="match status" value="1"/>
</dbReference>